<feature type="coiled-coil region" evidence="13">
    <location>
        <begin position="249"/>
        <end position="313"/>
    </location>
</feature>
<feature type="coiled-coil region" evidence="13">
    <location>
        <begin position="388"/>
        <end position="422"/>
    </location>
</feature>
<keyword evidence="10" id="KW-0067">ATP-binding</keyword>
<dbReference type="InterPro" id="IPR038729">
    <property type="entry name" value="Rad50/SbcC_AAA"/>
</dbReference>
<dbReference type="Proteomes" id="UP000197058">
    <property type="component" value="Chromosome"/>
</dbReference>
<keyword evidence="12" id="KW-0233">DNA recombination</keyword>
<dbReference type="Pfam" id="PF13558">
    <property type="entry name" value="SbcC_Walker_B"/>
    <property type="match status" value="1"/>
</dbReference>
<protein>
    <recommendedName>
        <fullName evidence="3">Nuclease SbcCD subunit C</fullName>
    </recommendedName>
</protein>
<evidence type="ECO:0000256" key="2">
    <source>
        <dbReference type="ARBA" id="ARBA00011322"/>
    </source>
</evidence>
<feature type="domain" description="Rad50/SbcC-type AAA" evidence="14">
    <location>
        <begin position="6"/>
        <end position="209"/>
    </location>
</feature>
<evidence type="ECO:0000256" key="5">
    <source>
        <dbReference type="ARBA" id="ARBA00022722"/>
    </source>
</evidence>
<dbReference type="PANTHER" id="PTHR32114:SF2">
    <property type="entry name" value="ABC TRANSPORTER ABCH.3"/>
    <property type="match status" value="1"/>
</dbReference>
<dbReference type="SUPFAM" id="SSF52540">
    <property type="entry name" value="P-loop containing nucleoside triphosphate hydrolases"/>
    <property type="match status" value="1"/>
</dbReference>
<keyword evidence="7" id="KW-0255">Endonuclease</keyword>
<gene>
    <name evidence="15" type="ORF">CEP64_06625</name>
</gene>
<evidence type="ECO:0000256" key="12">
    <source>
        <dbReference type="ARBA" id="ARBA00023172"/>
    </source>
</evidence>
<name>A0AAI8DIU3_MAMSC</name>
<keyword evidence="8" id="KW-0378">Hydrolase</keyword>
<dbReference type="GO" id="GO:0004527">
    <property type="term" value="F:exonuclease activity"/>
    <property type="evidence" value="ECO:0007669"/>
    <property type="project" value="UniProtKB-KW"/>
</dbReference>
<evidence type="ECO:0000256" key="11">
    <source>
        <dbReference type="ARBA" id="ARBA00023054"/>
    </source>
</evidence>
<evidence type="ECO:0000256" key="10">
    <source>
        <dbReference type="ARBA" id="ARBA00022840"/>
    </source>
</evidence>
<evidence type="ECO:0000256" key="3">
    <source>
        <dbReference type="ARBA" id="ARBA00013368"/>
    </source>
</evidence>
<dbReference type="GO" id="GO:0006310">
    <property type="term" value="P:DNA recombination"/>
    <property type="evidence" value="ECO:0007669"/>
    <property type="project" value="UniProtKB-KW"/>
</dbReference>
<dbReference type="GO" id="GO:0006302">
    <property type="term" value="P:double-strand break repair"/>
    <property type="evidence" value="ECO:0007669"/>
    <property type="project" value="InterPro"/>
</dbReference>
<dbReference type="InterPro" id="IPR027417">
    <property type="entry name" value="P-loop_NTPase"/>
</dbReference>
<dbReference type="Gene3D" id="3.40.50.300">
    <property type="entry name" value="P-loop containing nucleotide triphosphate hydrolases"/>
    <property type="match status" value="2"/>
</dbReference>
<feature type="coiled-coil region" evidence="13">
    <location>
        <begin position="453"/>
        <end position="494"/>
    </location>
</feature>
<evidence type="ECO:0000256" key="6">
    <source>
        <dbReference type="ARBA" id="ARBA00022741"/>
    </source>
</evidence>
<dbReference type="GO" id="GO:0016887">
    <property type="term" value="F:ATP hydrolysis activity"/>
    <property type="evidence" value="ECO:0007669"/>
    <property type="project" value="InterPro"/>
</dbReference>
<proteinExistence type="inferred from homology"/>
<keyword evidence="6" id="KW-0547">Nucleotide-binding</keyword>
<dbReference type="PANTHER" id="PTHR32114">
    <property type="entry name" value="ABC TRANSPORTER ABCH.3"/>
    <property type="match status" value="1"/>
</dbReference>
<keyword evidence="9" id="KW-0269">Exonuclease</keyword>
<dbReference type="GO" id="GO:0006260">
    <property type="term" value="P:DNA replication"/>
    <property type="evidence" value="ECO:0007669"/>
    <property type="project" value="UniProtKB-KW"/>
</dbReference>
<dbReference type="Gene3D" id="1.10.287.1490">
    <property type="match status" value="1"/>
</dbReference>
<feature type="coiled-coil region" evidence="13">
    <location>
        <begin position="535"/>
        <end position="709"/>
    </location>
</feature>
<evidence type="ECO:0000256" key="8">
    <source>
        <dbReference type="ARBA" id="ARBA00022801"/>
    </source>
</evidence>
<evidence type="ECO:0000256" key="4">
    <source>
        <dbReference type="ARBA" id="ARBA00022705"/>
    </source>
</evidence>
<dbReference type="RefSeq" id="WP_084754671.1">
    <property type="nucleotide sequence ID" value="NZ_CP022046.2"/>
</dbReference>
<dbReference type="GO" id="GO:0005524">
    <property type="term" value="F:ATP binding"/>
    <property type="evidence" value="ECO:0007669"/>
    <property type="project" value="UniProtKB-KW"/>
</dbReference>
<dbReference type="KEGG" id="sscu:CEP64_06625"/>
<evidence type="ECO:0000256" key="7">
    <source>
        <dbReference type="ARBA" id="ARBA00022759"/>
    </source>
</evidence>
<evidence type="ECO:0000313" key="15">
    <source>
        <dbReference type="EMBL" id="ASE34263.1"/>
    </source>
</evidence>
<keyword evidence="5" id="KW-0540">Nuclease</keyword>
<dbReference type="EMBL" id="CP022046">
    <property type="protein sequence ID" value="ASE34263.1"/>
    <property type="molecule type" value="Genomic_DNA"/>
</dbReference>
<evidence type="ECO:0000259" key="14">
    <source>
        <dbReference type="Pfam" id="PF13476"/>
    </source>
</evidence>
<dbReference type="NCBIfam" id="NF041751">
    <property type="entry name" value="sbcc_Staph"/>
    <property type="match status" value="1"/>
</dbReference>
<accession>A0AAI8DIU3</accession>
<dbReference type="GO" id="GO:0004519">
    <property type="term" value="F:endonuclease activity"/>
    <property type="evidence" value="ECO:0007669"/>
    <property type="project" value="UniProtKB-KW"/>
</dbReference>
<evidence type="ECO:0000256" key="1">
    <source>
        <dbReference type="ARBA" id="ARBA00006930"/>
    </source>
</evidence>
<keyword evidence="4" id="KW-0235">DNA replication</keyword>
<reference evidence="16" key="1">
    <citation type="submission" date="2017-06" db="EMBL/GenBank/DDBJ databases">
        <title>FDA dAtabase for Regulatory Grade micrObial Sequences (FDA-ARGOS): Supporting development and validation of Infectious Disease Dx tests.</title>
        <authorList>
            <person name="Goldberg B."/>
            <person name="Campos J."/>
            <person name="Tallon L."/>
            <person name="Sadzewicz L."/>
            <person name="Sengamalay N."/>
            <person name="Ott S."/>
            <person name="Godinez A."/>
            <person name="Nagaraj S."/>
            <person name="Vavikolanu K."/>
            <person name="Nadendla S."/>
            <person name="George J."/>
            <person name="Geyer C."/>
            <person name="Sichtig H."/>
        </authorList>
    </citation>
    <scope>NUCLEOTIDE SEQUENCE [LARGE SCALE GENOMIC DNA]</scope>
    <source>
        <strain evidence="16">FDAARGOS_285</strain>
    </source>
</reference>
<dbReference type="Pfam" id="PF13476">
    <property type="entry name" value="AAA_23"/>
    <property type="match status" value="1"/>
</dbReference>
<evidence type="ECO:0000256" key="9">
    <source>
        <dbReference type="ARBA" id="ARBA00022839"/>
    </source>
</evidence>
<organism evidence="15 16">
    <name type="scientific">Mammaliicoccus sciuri</name>
    <name type="common">Staphylococcus sciuri</name>
    <dbReference type="NCBI Taxonomy" id="1296"/>
    <lineage>
        <taxon>Bacteria</taxon>
        <taxon>Bacillati</taxon>
        <taxon>Bacillota</taxon>
        <taxon>Bacilli</taxon>
        <taxon>Bacillales</taxon>
        <taxon>Staphylococcaceae</taxon>
        <taxon>Mammaliicoccus</taxon>
    </lineage>
</organism>
<sequence length="1007" mass="117458">MRPLLLKMQYFGPFINEEVDFTHLSKSQLFLICGKTGSGKTMIFDAMVYALFGKTSTESREEVDLRSHFADPKLPTKVEFEFEIKNEQYSVVRTVKYIKEGNKNPTNATVEVYKKINDKWSLETKSINTSNDYLKALLHMNVKQFRQILILPQGEFKQFLVSNSTDKRSILRTLFDSNRFESLQEQLELEMKKEIALIESHYQKITQYLNDMHDFDDEALQEHKQVEGYRYEVIQDALTSYEAVGQEKLKELTNLKAKQQQQVSEIENVFEQEKALKGNFETLQVKEAELNQLKSEEKEINDLKKQVKYLKSVQSLTYQYHQLKDKETNHTNELKNDEVLQKQISDNAQQLESIVQQINDLHKEHKQIEEYRAFVQNTKHIKVNIDKYIEAEQNLVKHKEKQKALNNAIEEDKKETEQLNSKLGHITYDEKDEQNQLKEQETMKLTLQGLETTQKLYADKQALEEKIQAYNRQLVEYENEKTSLEQRIDAEKAFDILNVEDEILKIQKHVHKGEDCPICGSIIETINGDVDFESLKQEKAKQLEVEQQLQEVNQHITTYKERINLTNEQLNKLSNVYDVQKDIASLNESVEQIVSKLKTYQENRQHIQRLEKEINAVDKQITEHTLQLNDLNHKISTYENDLAYFNKETGYTEVSSFVERVNTLEQTLSKFDQSMKKLNEQQEQYQNDKQTLQMQHATVKERLSMIEEQIKSTKDYLSTEMNKHDISLYAQLDELLLQVEDIDRLEESVQQYDKKYIEVEAVVKELSKKVRDQEMPDITNTEEQLVSAKDSLNNLTKQLNQLQLKVEQNDQKSKAILNVIDKINQDLKEQEEMIDLSRIMNGKNSQKLSLENYVLIYYLNHILDNANRHFLKMTNNRYQLVRRKEKSQGLSGLEIEVFDRFSNRTRHITSLSGGETFQASLSLAIGLSNVVQQEAGAIHLESMFIDEGFGTLDAETLETALDTLVNIQMSGRLVGIISHVSELKTRIPTILNVNKNGFLSTTVFSNN</sequence>
<comment type="subunit">
    <text evidence="2">Heterodimer of SbcC and SbcD.</text>
</comment>
<evidence type="ECO:0000256" key="13">
    <source>
        <dbReference type="SAM" id="Coils"/>
    </source>
</evidence>
<dbReference type="AlphaFoldDB" id="A0AAI8DIU3"/>
<evidence type="ECO:0000313" key="16">
    <source>
        <dbReference type="Proteomes" id="UP000197058"/>
    </source>
</evidence>
<dbReference type="InterPro" id="IPR053380">
    <property type="entry name" value="SbcCD_Nuclease_C"/>
</dbReference>
<comment type="similarity">
    <text evidence="1">Belongs to the SMC family. SbcC subfamily.</text>
</comment>
<feature type="coiled-coil region" evidence="13">
    <location>
        <begin position="742"/>
        <end position="812"/>
    </location>
</feature>
<keyword evidence="11 13" id="KW-0175">Coiled coil</keyword>